<dbReference type="Gene3D" id="3.50.7.10">
    <property type="entry name" value="GroEL"/>
    <property type="match status" value="1"/>
</dbReference>
<feature type="region of interest" description="Disordered" evidence="18">
    <location>
        <begin position="747"/>
        <end position="775"/>
    </location>
</feature>
<dbReference type="InterPro" id="IPR027483">
    <property type="entry name" value="PInositol-4-P-4/5-kinase_C_sf"/>
</dbReference>
<dbReference type="FunFam" id="3.50.7.10:FF:000007">
    <property type="entry name" value="1-phosphatidylinositol 3-phosphate 5-kinase isoform X1"/>
    <property type="match status" value="1"/>
</dbReference>
<dbReference type="CDD" id="cd17300">
    <property type="entry name" value="PIPKc_PIKfyve"/>
    <property type="match status" value="1"/>
</dbReference>
<feature type="region of interest" description="Disordered" evidence="18">
    <location>
        <begin position="2120"/>
        <end position="2162"/>
    </location>
</feature>
<evidence type="ECO:0000256" key="17">
    <source>
        <dbReference type="PROSITE-ProRule" id="PRU00781"/>
    </source>
</evidence>
<feature type="compositionally biased region" description="Basic residues" evidence="18">
    <location>
        <begin position="489"/>
        <end position="498"/>
    </location>
</feature>
<feature type="region of interest" description="Disordered" evidence="18">
    <location>
        <begin position="1"/>
        <end position="65"/>
    </location>
</feature>
<name>G3ALM0_SPAPN</name>
<evidence type="ECO:0000256" key="15">
    <source>
        <dbReference type="ARBA" id="ARBA00075294"/>
    </source>
</evidence>
<keyword evidence="8 17" id="KW-0547">Nucleotide-binding</keyword>
<dbReference type="OrthoDB" id="158357at2759"/>
<dbReference type="InterPro" id="IPR013083">
    <property type="entry name" value="Znf_RING/FYVE/PHD"/>
</dbReference>
<dbReference type="FunFam" id="3.30.40.10:FF:000510">
    <property type="entry name" value="Phosphatidylinositol 3,5-kinase"/>
    <property type="match status" value="1"/>
</dbReference>
<dbReference type="RefSeq" id="XP_007374778.1">
    <property type="nucleotide sequence ID" value="XM_007374716.1"/>
</dbReference>
<keyword evidence="22" id="KW-1185">Reference proteome</keyword>
<feature type="compositionally biased region" description="Basic and acidic residues" evidence="18">
    <location>
        <begin position="983"/>
        <end position="994"/>
    </location>
</feature>
<keyword evidence="13" id="KW-0862">Zinc</keyword>
<accession>G3ALM0</accession>
<dbReference type="InterPro" id="IPR000306">
    <property type="entry name" value="Znf_FYVE"/>
</dbReference>
<dbReference type="FunCoup" id="G3ALM0">
    <property type="interactions" value="834"/>
</dbReference>
<evidence type="ECO:0000313" key="21">
    <source>
        <dbReference type="EMBL" id="EGW33263.1"/>
    </source>
</evidence>
<dbReference type="PANTHER" id="PTHR45748">
    <property type="entry name" value="1-PHOSPHATIDYLINOSITOL 3-PHOSPHATE 5-KINASE-RELATED"/>
    <property type="match status" value="1"/>
</dbReference>
<dbReference type="GO" id="GO:0010008">
    <property type="term" value="C:endosome membrane"/>
    <property type="evidence" value="ECO:0007669"/>
    <property type="project" value="TreeGrafter"/>
</dbReference>
<organism evidence="22">
    <name type="scientific">Spathaspora passalidarum (strain NRRL Y-27907 / 11-Y1)</name>
    <dbReference type="NCBI Taxonomy" id="619300"/>
    <lineage>
        <taxon>Eukaryota</taxon>
        <taxon>Fungi</taxon>
        <taxon>Dikarya</taxon>
        <taxon>Ascomycota</taxon>
        <taxon>Saccharomycotina</taxon>
        <taxon>Pichiomycetes</taxon>
        <taxon>Debaryomycetaceae</taxon>
        <taxon>Spathaspora</taxon>
    </lineage>
</organism>
<feature type="compositionally biased region" description="Polar residues" evidence="18">
    <location>
        <begin position="204"/>
        <end position="235"/>
    </location>
</feature>
<feature type="compositionally biased region" description="Basic and acidic residues" evidence="18">
    <location>
        <begin position="124"/>
        <end position="135"/>
    </location>
</feature>
<feature type="region of interest" description="Disordered" evidence="18">
    <location>
        <begin position="90"/>
        <end position="259"/>
    </location>
</feature>
<dbReference type="GO" id="GO:0032266">
    <property type="term" value="F:phosphatidylinositol-3-phosphate binding"/>
    <property type="evidence" value="ECO:0007669"/>
    <property type="project" value="UniProtKB-ARBA"/>
</dbReference>
<keyword evidence="12" id="KW-0833">Ubl conjugation pathway</keyword>
<feature type="compositionally biased region" description="Polar residues" evidence="18">
    <location>
        <begin position="346"/>
        <end position="357"/>
    </location>
</feature>
<evidence type="ECO:0000259" key="19">
    <source>
        <dbReference type="PROSITE" id="PS50178"/>
    </source>
</evidence>
<dbReference type="Proteomes" id="UP000000709">
    <property type="component" value="Unassembled WGS sequence"/>
</dbReference>
<evidence type="ECO:0000256" key="8">
    <source>
        <dbReference type="ARBA" id="ARBA00022741"/>
    </source>
</evidence>
<feature type="region of interest" description="Disordered" evidence="18">
    <location>
        <begin position="838"/>
        <end position="888"/>
    </location>
</feature>
<feature type="region of interest" description="Disordered" evidence="18">
    <location>
        <begin position="951"/>
        <end position="970"/>
    </location>
</feature>
<dbReference type="Pfam" id="PF00118">
    <property type="entry name" value="Cpn60_TCP1"/>
    <property type="match status" value="1"/>
</dbReference>
<dbReference type="eggNOG" id="KOG0230">
    <property type="taxonomic scope" value="Eukaryota"/>
</dbReference>
<evidence type="ECO:0000256" key="2">
    <source>
        <dbReference type="ARBA" id="ARBA00004177"/>
    </source>
</evidence>
<evidence type="ECO:0000256" key="9">
    <source>
        <dbReference type="ARBA" id="ARBA00022753"/>
    </source>
</evidence>
<evidence type="ECO:0000256" key="11">
    <source>
        <dbReference type="ARBA" id="ARBA00022777"/>
    </source>
</evidence>
<evidence type="ECO:0000256" key="18">
    <source>
        <dbReference type="SAM" id="MobiDB-lite"/>
    </source>
</evidence>
<dbReference type="SUPFAM" id="SSF57903">
    <property type="entry name" value="FYVE/PHD zinc finger"/>
    <property type="match status" value="1"/>
</dbReference>
<keyword evidence="14 17" id="KW-0067">ATP-binding</keyword>
<dbReference type="EC" id="2.7.1.150" evidence="4"/>
<dbReference type="InterPro" id="IPR002423">
    <property type="entry name" value="Cpn60/GroEL/TCP-1"/>
</dbReference>
<evidence type="ECO:0000256" key="6">
    <source>
        <dbReference type="ARBA" id="ARBA00022679"/>
    </source>
</evidence>
<dbReference type="InterPro" id="IPR027409">
    <property type="entry name" value="GroEL-like_apical_dom_sf"/>
</dbReference>
<dbReference type="GO" id="GO:0000285">
    <property type="term" value="F:1-phosphatidylinositol-3-phosphate 5-kinase activity"/>
    <property type="evidence" value="ECO:0007669"/>
    <property type="project" value="UniProtKB-EC"/>
</dbReference>
<feature type="compositionally biased region" description="Basic and acidic residues" evidence="18">
    <location>
        <begin position="1863"/>
        <end position="1887"/>
    </location>
</feature>
<evidence type="ECO:0000313" key="22">
    <source>
        <dbReference type="Proteomes" id="UP000000709"/>
    </source>
</evidence>
<evidence type="ECO:0000256" key="13">
    <source>
        <dbReference type="ARBA" id="ARBA00022833"/>
    </source>
</evidence>
<evidence type="ECO:0000256" key="14">
    <source>
        <dbReference type="ARBA" id="ARBA00022840"/>
    </source>
</evidence>
<keyword evidence="6 17" id="KW-0808">Transferase</keyword>
<dbReference type="Gene3D" id="3.30.800.10">
    <property type="entry name" value="Phosphatidylinositol Phosphate Kinase II Beta"/>
    <property type="match status" value="1"/>
</dbReference>
<feature type="compositionally biased region" description="Basic and acidic residues" evidence="18">
    <location>
        <begin position="2122"/>
        <end position="2136"/>
    </location>
</feature>
<feature type="region of interest" description="Disordered" evidence="18">
    <location>
        <begin position="1863"/>
        <end position="1998"/>
    </location>
</feature>
<dbReference type="GO" id="GO:0046854">
    <property type="term" value="P:phosphatidylinositol phosphate biosynthetic process"/>
    <property type="evidence" value="ECO:0007669"/>
    <property type="project" value="TreeGrafter"/>
</dbReference>
<feature type="compositionally biased region" description="Low complexity" evidence="18">
    <location>
        <begin position="2139"/>
        <end position="2158"/>
    </location>
</feature>
<feature type="region of interest" description="Disordered" evidence="18">
    <location>
        <begin position="346"/>
        <end position="394"/>
    </location>
</feature>
<feature type="compositionally biased region" description="Acidic residues" evidence="18">
    <location>
        <begin position="864"/>
        <end position="888"/>
    </location>
</feature>
<dbReference type="STRING" id="619300.G3ALM0"/>
<evidence type="ECO:0000256" key="16">
    <source>
        <dbReference type="PROSITE-ProRule" id="PRU00091"/>
    </source>
</evidence>
<dbReference type="HOGENOM" id="CLU_000480_3_1_1"/>
<keyword evidence="9" id="KW-0967">Endosome</keyword>
<dbReference type="Gene3D" id="3.30.810.10">
    <property type="entry name" value="2-Layer Sandwich"/>
    <property type="match status" value="1"/>
</dbReference>
<feature type="region of interest" description="Disordered" evidence="18">
    <location>
        <begin position="2244"/>
        <end position="2274"/>
    </location>
</feature>
<dbReference type="InterPro" id="IPR027484">
    <property type="entry name" value="PInositol-4-P-5-kinase_N"/>
</dbReference>
<proteinExistence type="predicted"/>
<feature type="domain" description="FYVE-type" evidence="19">
    <location>
        <begin position="518"/>
        <end position="590"/>
    </location>
</feature>
<dbReference type="OMA" id="LEVPDIW"/>
<dbReference type="InParanoid" id="G3ALM0"/>
<feature type="region of interest" description="Disordered" evidence="18">
    <location>
        <begin position="983"/>
        <end position="1009"/>
    </location>
</feature>
<feature type="compositionally biased region" description="Acidic residues" evidence="18">
    <location>
        <begin position="601"/>
        <end position="616"/>
    </location>
</feature>
<feature type="compositionally biased region" description="Polar residues" evidence="18">
    <location>
        <begin position="1030"/>
        <end position="1052"/>
    </location>
</feature>
<feature type="region of interest" description="Disordered" evidence="18">
    <location>
        <begin position="1025"/>
        <end position="1052"/>
    </location>
</feature>
<dbReference type="EMBL" id="GL996501">
    <property type="protein sequence ID" value="EGW33263.1"/>
    <property type="molecule type" value="Genomic_DNA"/>
</dbReference>
<feature type="compositionally biased region" description="Polar residues" evidence="18">
    <location>
        <begin position="139"/>
        <end position="161"/>
    </location>
</feature>
<dbReference type="SMART" id="SM00330">
    <property type="entry name" value="PIPKc"/>
    <property type="match status" value="1"/>
</dbReference>
<reference evidence="21 22" key="1">
    <citation type="journal article" date="2011" name="Proc. Natl. Acad. Sci. U.S.A.">
        <title>Comparative genomics of xylose-fermenting fungi for enhanced biofuel production.</title>
        <authorList>
            <person name="Wohlbach D.J."/>
            <person name="Kuo A."/>
            <person name="Sato T.K."/>
            <person name="Potts K.M."/>
            <person name="Salamov A.A."/>
            <person name="LaButti K.M."/>
            <person name="Sun H."/>
            <person name="Clum A."/>
            <person name="Pangilinan J.L."/>
            <person name="Lindquist E.A."/>
            <person name="Lucas S."/>
            <person name="Lapidus A."/>
            <person name="Jin M."/>
            <person name="Gunawan C."/>
            <person name="Balan V."/>
            <person name="Dale B.E."/>
            <person name="Jeffries T.W."/>
            <person name="Zinkel R."/>
            <person name="Barry K.W."/>
            <person name="Grigoriev I.V."/>
            <person name="Gasch A.P."/>
        </authorList>
    </citation>
    <scope>NUCLEOTIDE SEQUENCE [LARGE SCALE GENOMIC DNA]</scope>
    <source>
        <strain evidence="22">NRRL Y-27907 / 11-Y1</strain>
    </source>
</reference>
<evidence type="ECO:0000256" key="3">
    <source>
        <dbReference type="ARBA" id="ARBA00004496"/>
    </source>
</evidence>
<evidence type="ECO:0000259" key="20">
    <source>
        <dbReference type="PROSITE" id="PS51455"/>
    </source>
</evidence>
<feature type="region of interest" description="Disordered" evidence="18">
    <location>
        <begin position="596"/>
        <end position="629"/>
    </location>
</feature>
<sequence>MTDKVEEQEASRYPGFTNNSDEEDDRDEQQQQEDQENQQLQPTKSNRETNKLDFVSFPTIPDPELVDKSLLSGILTKTLRKVTNASNLVSSYHANKSPGYAEHLNPSTPPREHNSQQELLPSLDPKKDTLPKPKDVSLYLTSSQNSTLPPSLPTSKIQSPASEIKSFIQPPPPPAAAAPPPAPSLPLPPIDSLTKDKSSLDKLVNSTTIPSRYNSATPPMSTTASDVESDTTTARRIQPSGALSSAIRPNHLIDDTPRVTSDNKTLRISTIHHPRLQTINNSTTSSVINVNALAGEGDATASINDKVASAEVAGITSATASINELTATTSAARKDSISAELPPVFQTKSAPNFNNLPNDIEFSDDSASDNESSHSILSHITSSETPSGSNLNLGSRSSHLPYDLTSLYSESIAKSSPIKAERKNITSSGTIGRSPTISSFHALQNMDRQAKQANVNLSSVLIDNARSLLNTNIGAVASSASSIVTSRSPAKKKKKKPKKPSDNPLKSGGIPKKYWMNDAFVSDCLNCLRPFTAFRRKHHCRFCGQIFCSDCCLFISYNQHKDERNNNSRTRKRPYNDKLRVCKPCYDDVIIYLSDDSSTSESEDEKDEEAILDEDSISEKKNEDEFLVPNHPLSRLRSLSTTSYRESINESSSNKGVQTPNITLDNNHSPTSATRNYNNSTTHSQYVYPDESIKVHPKQAPRMAIPTTRTGESVEIPLLRSSYTSSNMHASPGYGSSFKVSALTPGIHHSHYPQQKSPTHSHSHTSSTQEGAAGGKSWRKNYQHLSPNLAHAELITSRSLDNISGAYTNFIGRKSSFQKFRVQSGSDKDLVRHISRREASAEPGDLPIPTSHFDTDVVPRDDEGYSEDDEDEEIERENEDEDEEDEDERAMSLYAALNYPGHGGYPSTPMSHKPPILPNNLNVAVPTLGEFPSMMVGYPRHKLFMPPANTSNQKTPFSGNTTTSTTNQTHGPTVAFVEDEYPKKDSYRSRERAHASLQRIRSRRQSRATRNVSILTQNSLRLPSVEVSPRSHTMVTTSSSPPISYTNSPAMPNNNISTRSLVNEASDMISSSSMLDSELSPLGPRISSVSTGQIEPLDYLSVDEHSDAVGETIPKVDHEKVYKDHLNVILRQSLLDCDIKENVDRWVSVLQSSLDYINSIKLTDTLDIRQYVKIKKVLGGKIEDTHVIDGMFMTKNVDSKRMSSEIKNPRIALLMFPVEYLKQKQQFISLRIIHAQQSVYITNLVSRLVSLEPDIIVVGDSVCGLAHQLLEEAGITVMSNVKPQVIERISRYTKADIFQSVNDLFFKKGKLGHCDQFTIKRFKYGNMVKTYACFLGCGIPSGFTISLRGGDEDLLNSVKYAAETLLPGYLNSRFEKSLFDNLLITYKDGITNGCLNRINDMLLEIDDENNKEEESKSLEFSLDSTEVVNYVKLFNERKLSLSPSIIYSLPTPLVNVIETYHNYHDYYIKNKLIQSIDSAEDIQDVWLSDLRLSIDMETLPHKEDILSILKYASDCHLKAKMMEYHHRARIWFNCMRYSCYQLYPIFHKNIHVLHSTVSIKHATPCAGPGIVVVDYYTDNDKCLGMFLDQVWSESANSCNECGESLLNHYKTYVHGNAKIDLILERFDHLVQGDNYQGKDRRVMWSYCRICNYATPIVAMSDETYYLSIGKFFELNFYGTGVGVGDATSGCDHEYFQNYVKCFAYNELVIRMEYSNIDNYEIMVPKKRLEFIPDIDVKLKLNAYNSINSKSKKFFESISTRLNRVKLDTFDKAEDGTKKLEQMKEELGQHIETINEKFEKIYSSTPVTNYLGLNVVLQDLQKLGGFWDNEFNEFEKKYLPSENEITRITQFHLRNFLMDKYDEGPKEEVEESSKKQEKNEKKDEEENKNNQSEDNVEQRDSQEHSENINEETKGQQIQQEVVARSESEIGIETEQIENEQQVDSDNETDTEQQINTKPRRVSEDHQSSIPERPSISPKPRSTSDSMFDSKMFPTPRSLYHSTSNISERINKWEQANNGPTSISSSEIPVLQNRGSSGSLSSINIIPSQNKVHHLANYFDKMYYDQISLEFSKHRERELKRKPKVKAQPIFESKPIVEIYNKIEDVVGDDNKKGDVSKVNVEVKASDSQDKESKKEEITDQSQPLQSQVQQQQQQQQQQPALEMPEKQSLLKSLTNFWADRSATLWDPLAYPLEEHEHTFADSDVIVREDEPSSLVAFCLSSNDYKQKIQTAMELNDMAMAGVVSEMTTSSRQGTPNDSENDPEKHEIENNEINNANKKKKMAQFAKIEKKFKKSKAESTKTNLIETILTKKKTNHLKYQFIDGNTNLSCKIFYSEQFEALRKACGANDNFIQSLSRCVKWQSSGGKSGSNFLKTLDNRYIVKELSKSELDSFVSIAPFYFKYISQSMFNTLTTAIAKIFGFYQVEIKNNNTGKTFKMDFLIMENLFYNHKTTRIFDLKGSMRNRHVQQTGKENEVLLDENMIEFIYESPVFVKEQSKKLLRGCLFNDTSFLSAMDVMDYSLVIGIDDQSKKLYIGIIDWLRTFTWDKKVENWVKGSNLIGGNKKGKNPTIITPKQYRTRFREAMERYILEVPDIWYEGSK</sequence>
<dbReference type="Gene3D" id="3.30.40.10">
    <property type="entry name" value="Zinc/RING finger domain, C3HC4 (zinc finger)"/>
    <property type="match status" value="1"/>
</dbReference>
<feature type="compositionally biased region" description="Acidic residues" evidence="18">
    <location>
        <begin position="1928"/>
        <end position="1949"/>
    </location>
</feature>
<dbReference type="PROSITE" id="PS51455">
    <property type="entry name" value="PIPK"/>
    <property type="match status" value="1"/>
</dbReference>
<feature type="compositionally biased region" description="Acidic residues" evidence="18">
    <location>
        <begin position="20"/>
        <end position="36"/>
    </location>
</feature>
<feature type="compositionally biased region" description="Pro residues" evidence="18">
    <location>
        <begin position="169"/>
        <end position="189"/>
    </location>
</feature>
<dbReference type="GO" id="GO:0005524">
    <property type="term" value="F:ATP binding"/>
    <property type="evidence" value="ECO:0007669"/>
    <property type="project" value="UniProtKB-UniRule"/>
</dbReference>
<dbReference type="InterPro" id="IPR017455">
    <property type="entry name" value="Znf_FYVE-rel"/>
</dbReference>
<dbReference type="Pfam" id="PF01363">
    <property type="entry name" value="FYVE"/>
    <property type="match status" value="1"/>
</dbReference>
<feature type="domain" description="PIPK" evidence="20">
    <location>
        <begin position="2254"/>
        <end position="2587"/>
    </location>
</feature>
<feature type="region of interest" description="Disordered" evidence="18">
    <location>
        <begin position="484"/>
        <end position="509"/>
    </location>
</feature>
<feature type="compositionally biased region" description="Basic and acidic residues" evidence="18">
    <location>
        <begin position="1"/>
        <end position="10"/>
    </location>
</feature>
<protein>
    <recommendedName>
        <fullName evidence="4">1-phosphatidylinositol-3-phosphate 5-kinase</fullName>
        <ecNumber evidence="4">2.7.1.150</ecNumber>
    </recommendedName>
    <alternativeName>
        <fullName evidence="15">Type III PIP kinase</fullName>
    </alternativeName>
</protein>
<evidence type="ECO:0000256" key="5">
    <source>
        <dbReference type="ARBA" id="ARBA00022490"/>
    </source>
</evidence>
<keyword evidence="5" id="KW-0963">Cytoplasm</keyword>
<dbReference type="KEGG" id="spaa:SPAPADRAFT_50162"/>
<dbReference type="InterPro" id="IPR002498">
    <property type="entry name" value="PInositol-4-P-4/5-kinase_core"/>
</dbReference>
<dbReference type="GO" id="GO:0008270">
    <property type="term" value="F:zinc ion binding"/>
    <property type="evidence" value="ECO:0007669"/>
    <property type="project" value="UniProtKB-KW"/>
</dbReference>
<gene>
    <name evidence="21" type="ORF">SPAPADRAFT_50162</name>
</gene>
<feature type="compositionally biased region" description="Basic and acidic residues" evidence="18">
    <location>
        <begin position="1895"/>
        <end position="1912"/>
    </location>
</feature>
<dbReference type="SMART" id="SM00064">
    <property type="entry name" value="FYVE"/>
    <property type="match status" value="1"/>
</dbReference>
<dbReference type="GO" id="GO:0000329">
    <property type="term" value="C:fungal-type vacuole membrane"/>
    <property type="evidence" value="ECO:0007669"/>
    <property type="project" value="TreeGrafter"/>
</dbReference>
<dbReference type="PROSITE" id="PS50178">
    <property type="entry name" value="ZF_FYVE"/>
    <property type="match status" value="1"/>
</dbReference>
<evidence type="ECO:0000256" key="12">
    <source>
        <dbReference type="ARBA" id="ARBA00022786"/>
    </source>
</evidence>
<dbReference type="InterPro" id="IPR044769">
    <property type="entry name" value="PIKfyve_PIPKc"/>
</dbReference>
<dbReference type="FunFam" id="3.30.810.10:FF:000001">
    <property type="entry name" value="1-phosphatidylinositol 3-phosphate 5-kinase FAB1"/>
    <property type="match status" value="1"/>
</dbReference>
<evidence type="ECO:0000256" key="10">
    <source>
        <dbReference type="ARBA" id="ARBA00022771"/>
    </source>
</evidence>
<dbReference type="FunFam" id="3.30.800.10:FF:000005">
    <property type="entry name" value="1-phosphatidylinositol-3-phosphate 5-kinase (Fab1)"/>
    <property type="match status" value="1"/>
</dbReference>
<feature type="compositionally biased region" description="Low complexity" evidence="18">
    <location>
        <begin position="955"/>
        <end position="970"/>
    </location>
</feature>
<feature type="compositionally biased region" description="Low complexity" evidence="18">
    <location>
        <begin position="373"/>
        <end position="394"/>
    </location>
</feature>
<keyword evidence="10 16" id="KW-0863">Zinc-finger</keyword>
<keyword evidence="11 17" id="KW-0418">Kinase</keyword>
<evidence type="ECO:0000256" key="4">
    <source>
        <dbReference type="ARBA" id="ARBA00012009"/>
    </source>
</evidence>
<feature type="region of interest" description="Disordered" evidence="18">
    <location>
        <begin position="649"/>
        <end position="681"/>
    </location>
</feature>
<dbReference type="GeneID" id="18871411"/>
<evidence type="ECO:0000256" key="7">
    <source>
        <dbReference type="ARBA" id="ARBA00022723"/>
    </source>
</evidence>
<dbReference type="Pfam" id="PF01504">
    <property type="entry name" value="PIP5K"/>
    <property type="match status" value="1"/>
</dbReference>
<dbReference type="SUPFAM" id="SSF56104">
    <property type="entry name" value="SAICAR synthase-like"/>
    <property type="match status" value="1"/>
</dbReference>
<comment type="catalytic activity">
    <reaction evidence="1">
        <text>a 1,2-diacyl-sn-glycero-3-phospho-(1D-myo-inositol-3-phosphate) + ATP = a 1,2-diacyl-sn-glycero-3-phospho-(1D-myo-inositol-3,5-bisphosphate) + ADP + H(+)</text>
        <dbReference type="Rhea" id="RHEA:13609"/>
        <dbReference type="ChEBI" id="CHEBI:15378"/>
        <dbReference type="ChEBI" id="CHEBI:30616"/>
        <dbReference type="ChEBI" id="CHEBI:57923"/>
        <dbReference type="ChEBI" id="CHEBI:58088"/>
        <dbReference type="ChEBI" id="CHEBI:456216"/>
        <dbReference type="EC" id="2.7.1.150"/>
    </reaction>
</comment>
<keyword evidence="7" id="KW-0479">Metal-binding</keyword>
<evidence type="ECO:0000256" key="1">
    <source>
        <dbReference type="ARBA" id="ARBA00000768"/>
    </source>
</evidence>
<dbReference type="InterPro" id="IPR011011">
    <property type="entry name" value="Znf_FYVE_PHD"/>
</dbReference>
<dbReference type="CDD" id="cd03334">
    <property type="entry name" value="Fab1_TCP"/>
    <property type="match status" value="1"/>
</dbReference>
<feature type="compositionally biased region" description="Polar residues" evidence="18">
    <location>
        <begin position="2244"/>
        <end position="2256"/>
    </location>
</feature>
<dbReference type="SUPFAM" id="SSF52029">
    <property type="entry name" value="GroEL apical domain-like"/>
    <property type="match status" value="1"/>
</dbReference>
<comment type="subcellular location">
    <subcellularLocation>
        <location evidence="3">Cytoplasm</location>
    </subcellularLocation>
    <subcellularLocation>
        <location evidence="2">Endosome</location>
    </subcellularLocation>
</comment>
<dbReference type="PANTHER" id="PTHR45748:SF7">
    <property type="entry name" value="1-PHOSPHATIDYLINOSITOL 3-PHOSPHATE 5-KINASE-RELATED"/>
    <property type="match status" value="1"/>
</dbReference>
<feature type="compositionally biased region" description="Basic and acidic residues" evidence="18">
    <location>
        <begin position="853"/>
        <end position="863"/>
    </location>
</feature>